<dbReference type="InterPro" id="IPR029058">
    <property type="entry name" value="AB_hydrolase_fold"/>
</dbReference>
<reference evidence="3" key="1">
    <citation type="journal article" date="2013" name="Stand. Genomic Sci.">
        <title>Complete genome sequence of the halophilic bacterium Spirochaeta africana type strain (Z-7692(T)) from the alkaline Lake Magadi in the East African Rift.</title>
        <authorList>
            <person name="Liolos K."/>
            <person name="Abt B."/>
            <person name="Scheuner C."/>
            <person name="Teshima H."/>
            <person name="Held B."/>
            <person name="Lapidus A."/>
            <person name="Nolan M."/>
            <person name="Lucas S."/>
            <person name="Deshpande S."/>
            <person name="Cheng J.F."/>
            <person name="Tapia R."/>
            <person name="Goodwin L.A."/>
            <person name="Pitluck S."/>
            <person name="Pagani I."/>
            <person name="Ivanova N."/>
            <person name="Mavromatis K."/>
            <person name="Mikhailova N."/>
            <person name="Huntemann M."/>
            <person name="Pati A."/>
            <person name="Chen A."/>
            <person name="Palaniappan K."/>
            <person name="Land M."/>
            <person name="Rohde M."/>
            <person name="Tindall B.J."/>
            <person name="Detter J.C."/>
            <person name="Goker M."/>
            <person name="Bristow J."/>
            <person name="Eisen J.A."/>
            <person name="Markowitz V."/>
            <person name="Hugenholtz P."/>
            <person name="Woyke T."/>
            <person name="Klenk H.P."/>
            <person name="Kyrpides N.C."/>
        </authorList>
    </citation>
    <scope>NUCLEOTIDE SEQUENCE</scope>
    <source>
        <strain evidence="3">ATCC 700263 / DSM 8902 / Z-7692</strain>
    </source>
</reference>
<dbReference type="GO" id="GO:0016787">
    <property type="term" value="F:hydrolase activity"/>
    <property type="evidence" value="ECO:0007669"/>
    <property type="project" value="UniProtKB-KW"/>
</dbReference>
<dbReference type="PATRIC" id="fig|889378.3.peg.2488"/>
<dbReference type="GO" id="GO:0003677">
    <property type="term" value="F:DNA binding"/>
    <property type="evidence" value="ECO:0007669"/>
    <property type="project" value="InterPro"/>
</dbReference>
<dbReference type="KEGG" id="sfc:Spiaf_2512"/>
<dbReference type="SMART" id="SM00421">
    <property type="entry name" value="HTH_LUXR"/>
    <property type="match status" value="1"/>
</dbReference>
<sequence length="564" mass="61000">MKSCSSDQLSPAEIADLTRKIAGGEHELDELIAVLLPMISGARSLQHDLALELAVALADIERISARQDELYALVYEQGAPAIALTETGQILALNSAAAGLWQITAGDGLAALRVPRSDYSRFIQRVRQQGGTSLLLTRGGADHGTRPPVLVSGSYHPGFHAFILSAVQHSWPTAAARSLQEIYALTDSETEILGQLSRGNTLKAIAEQRTRALGTVRQQVKSILFKLGVSSQTEAAALAAAAAATIGTRVASTGSAGDSGSIPLAGSEEPLRLAIITRSRRRIGWRHYGSPTGRPVLMLHGPSFGAGEYAADRRLARRYGLSIYALERPGYGRTDLPDPEEAVLDCICSDATVLLDRIGLSRVTLLAHEAGLIPALELAHRVPERIAGVLAVSAAPPFLALEQIQAIPAHQGVFIQAARHAPWLAHLLIRLLMVHTRRLGPIDWTQIIFRNLSPDTEVMQRPDLAPGKVGTYSFYINQMGAGFEQDLHMMLSDWRERLTSLQTPLHLLHGSRNPTTPVPYLDVFTQLQPRAVLELVPQAGLTLAVSHPQLIYARLAEISRTELS</sequence>
<keyword evidence="2" id="KW-0378">Hydrolase</keyword>
<name>H9ULZ9_SPIAZ</name>
<dbReference type="HOGENOM" id="CLU_035225_0_0_12"/>
<dbReference type="InterPro" id="IPR016032">
    <property type="entry name" value="Sig_transdc_resp-reg_C-effctor"/>
</dbReference>
<dbReference type="PANTHER" id="PTHR43689">
    <property type="entry name" value="HYDROLASE"/>
    <property type="match status" value="1"/>
</dbReference>
<dbReference type="Proteomes" id="UP000007383">
    <property type="component" value="Chromosome"/>
</dbReference>
<feature type="domain" description="HTH luxR-type" evidence="1">
    <location>
        <begin position="182"/>
        <end position="239"/>
    </location>
</feature>
<dbReference type="PANTHER" id="PTHR43689:SF8">
    <property type="entry name" value="ALPHA_BETA-HYDROLASES SUPERFAMILY PROTEIN"/>
    <property type="match status" value="1"/>
</dbReference>
<evidence type="ECO:0000313" key="2">
    <source>
        <dbReference type="EMBL" id="AFG38542.1"/>
    </source>
</evidence>
<dbReference type="EMBL" id="CP003282">
    <property type="protein sequence ID" value="AFG38542.1"/>
    <property type="molecule type" value="Genomic_DNA"/>
</dbReference>
<dbReference type="AlphaFoldDB" id="H9ULZ9"/>
<dbReference type="CDD" id="cd06170">
    <property type="entry name" value="LuxR_C_like"/>
    <property type="match status" value="1"/>
</dbReference>
<organism evidence="2 3">
    <name type="scientific">Spirochaeta africana (strain ATCC 700263 / DSM 8902 / Z-7692)</name>
    <dbReference type="NCBI Taxonomy" id="889378"/>
    <lineage>
        <taxon>Bacteria</taxon>
        <taxon>Pseudomonadati</taxon>
        <taxon>Spirochaetota</taxon>
        <taxon>Spirochaetia</taxon>
        <taxon>Spirochaetales</taxon>
        <taxon>Spirochaetaceae</taxon>
        <taxon>Spirochaeta</taxon>
    </lineage>
</organism>
<dbReference type="eggNOG" id="COG0596">
    <property type="taxonomic scope" value="Bacteria"/>
</dbReference>
<dbReference type="Gene3D" id="1.10.10.10">
    <property type="entry name" value="Winged helix-like DNA-binding domain superfamily/Winged helix DNA-binding domain"/>
    <property type="match status" value="1"/>
</dbReference>
<keyword evidence="2" id="KW-0808">Transferase</keyword>
<dbReference type="InterPro" id="IPR000073">
    <property type="entry name" value="AB_hydrolase_1"/>
</dbReference>
<dbReference type="STRING" id="889378.Spiaf_2512"/>
<dbReference type="GO" id="GO:0016746">
    <property type="term" value="F:acyltransferase activity"/>
    <property type="evidence" value="ECO:0007669"/>
    <property type="project" value="UniProtKB-KW"/>
</dbReference>
<dbReference type="Pfam" id="PF12697">
    <property type="entry name" value="Abhydrolase_6"/>
    <property type="match status" value="1"/>
</dbReference>
<gene>
    <name evidence="2" type="ordered locus">Spiaf_2512</name>
</gene>
<dbReference type="Pfam" id="PF00196">
    <property type="entry name" value="GerE"/>
    <property type="match status" value="1"/>
</dbReference>
<dbReference type="Gene3D" id="3.40.50.1820">
    <property type="entry name" value="alpha/beta hydrolase"/>
    <property type="match status" value="1"/>
</dbReference>
<dbReference type="OrthoDB" id="9773293at2"/>
<proteinExistence type="predicted"/>
<dbReference type="SUPFAM" id="SSF46894">
    <property type="entry name" value="C-terminal effector domain of the bipartite response regulators"/>
    <property type="match status" value="1"/>
</dbReference>
<dbReference type="SUPFAM" id="SSF53474">
    <property type="entry name" value="alpha/beta-Hydrolases"/>
    <property type="match status" value="1"/>
</dbReference>
<dbReference type="InterPro" id="IPR036388">
    <property type="entry name" value="WH-like_DNA-bd_sf"/>
</dbReference>
<protein>
    <submittedName>
        <fullName evidence="2">Putative hydrolase or acyltransferase of alpha/beta superfamily</fullName>
    </submittedName>
</protein>
<evidence type="ECO:0000259" key="1">
    <source>
        <dbReference type="SMART" id="SM00421"/>
    </source>
</evidence>
<evidence type="ECO:0000313" key="3">
    <source>
        <dbReference type="Proteomes" id="UP000007383"/>
    </source>
</evidence>
<dbReference type="RefSeq" id="WP_014456524.1">
    <property type="nucleotide sequence ID" value="NC_017098.1"/>
</dbReference>
<keyword evidence="2" id="KW-0012">Acyltransferase</keyword>
<dbReference type="eggNOG" id="COG2197">
    <property type="taxonomic scope" value="Bacteria"/>
</dbReference>
<accession>H9ULZ9</accession>
<keyword evidence="3" id="KW-1185">Reference proteome</keyword>
<dbReference type="InterPro" id="IPR000792">
    <property type="entry name" value="Tscrpt_reg_LuxR_C"/>
</dbReference>
<dbReference type="GO" id="GO:0006355">
    <property type="term" value="P:regulation of DNA-templated transcription"/>
    <property type="evidence" value="ECO:0007669"/>
    <property type="project" value="InterPro"/>
</dbReference>